<reference evidence="1" key="1">
    <citation type="submission" date="2022-01" db="EMBL/GenBank/DDBJ databases">
        <title>Jiella avicenniae sp. nov., a novel endophytic bacterium isolated from bark of Avicennia marina.</title>
        <authorList>
            <person name="Tuo L."/>
        </authorList>
    </citation>
    <scope>NUCLEOTIDE SEQUENCE</scope>
    <source>
        <strain evidence="1">CBK1P-4</strain>
    </source>
</reference>
<dbReference type="EMBL" id="JAJUWU010000030">
    <property type="protein sequence ID" value="MCE7030809.1"/>
    <property type="molecule type" value="Genomic_DNA"/>
</dbReference>
<evidence type="ECO:0000313" key="1">
    <source>
        <dbReference type="EMBL" id="MCE7030809.1"/>
    </source>
</evidence>
<sequence length="303" mass="33121">MKVIIHAGCAKNGSTAFQTLMARVGPALLPHGLYYPAASEGHRHLAERAYLDDYRWVAETMAEARQNGASTVVVSSEHFQNVLCQKAYGLGVAFAFKEAGAGSIRFVFSVRDPFDYFESIYAEAAKWFPISFEQAATAALAQGYYWSAWEAKVPVAYVFDYATAFSVLRQYLASSGLDIAVDCWELSDFAEGFAGRRLLGAAGVPGSIIEEIEAGLASGRIAIARNQRRSPEDVELRHAQQFLFGTPVLPALAASQSDSLEAVTNLVGAVARTKLAQIEKQRAALRLRFDERFSNWRDCLSGA</sequence>
<dbReference type="AlphaFoldDB" id="A0A9X1P6T3"/>
<protein>
    <recommendedName>
        <fullName evidence="3">Sulfotransferase family protein</fullName>
    </recommendedName>
</protein>
<keyword evidence="2" id="KW-1185">Reference proteome</keyword>
<dbReference type="InterPro" id="IPR027417">
    <property type="entry name" value="P-loop_NTPase"/>
</dbReference>
<accession>A0A9X1P6T3</accession>
<evidence type="ECO:0000313" key="2">
    <source>
        <dbReference type="Proteomes" id="UP001139035"/>
    </source>
</evidence>
<dbReference type="RefSeq" id="WP_233721881.1">
    <property type="nucleotide sequence ID" value="NZ_JAJUWU010000030.1"/>
</dbReference>
<name>A0A9X1P6T3_9HYPH</name>
<gene>
    <name evidence="1" type="ORF">LZD57_22720</name>
</gene>
<proteinExistence type="predicted"/>
<organism evidence="1 2">
    <name type="scientific">Jiella avicenniae</name>
    <dbReference type="NCBI Taxonomy" id="2907202"/>
    <lineage>
        <taxon>Bacteria</taxon>
        <taxon>Pseudomonadati</taxon>
        <taxon>Pseudomonadota</taxon>
        <taxon>Alphaproteobacteria</taxon>
        <taxon>Hyphomicrobiales</taxon>
        <taxon>Aurantimonadaceae</taxon>
        <taxon>Jiella</taxon>
    </lineage>
</organism>
<dbReference type="SUPFAM" id="SSF52540">
    <property type="entry name" value="P-loop containing nucleoside triphosphate hydrolases"/>
    <property type="match status" value="1"/>
</dbReference>
<dbReference type="Proteomes" id="UP001139035">
    <property type="component" value="Unassembled WGS sequence"/>
</dbReference>
<evidence type="ECO:0008006" key="3">
    <source>
        <dbReference type="Google" id="ProtNLM"/>
    </source>
</evidence>
<comment type="caution">
    <text evidence="1">The sequence shown here is derived from an EMBL/GenBank/DDBJ whole genome shotgun (WGS) entry which is preliminary data.</text>
</comment>